<feature type="transmembrane region" description="Helical" evidence="1">
    <location>
        <begin position="123"/>
        <end position="141"/>
    </location>
</feature>
<keyword evidence="1" id="KW-1133">Transmembrane helix</keyword>
<dbReference type="EMBL" id="FQYU01000012">
    <property type="protein sequence ID" value="SHJ90899.1"/>
    <property type="molecule type" value="Genomic_DNA"/>
</dbReference>
<dbReference type="AlphaFoldDB" id="A0A1M6N5A8"/>
<proteinExistence type="predicted"/>
<dbReference type="Proteomes" id="UP000184543">
    <property type="component" value="Unassembled WGS sequence"/>
</dbReference>
<sequence>MSISDKILKVPLRISLSIILVGLLLKILQWPYARETMMVGFAATGILYLFRFWKKNEKKFLDIVKLVLVVSWTLNGLLRTLHLTYTTFFQIVIGLSFVTWFVMEGTAYFLDEDRRSKNQRIQVIWNFAMVVGALAIIAGSILNVLNWRFAIPLLVVGITIIAAYILKDIFTPKKIDGGDPNNEEFQL</sequence>
<reference evidence="3" key="1">
    <citation type="submission" date="2016-11" db="EMBL/GenBank/DDBJ databases">
        <authorList>
            <person name="Varghese N."/>
            <person name="Submissions S."/>
        </authorList>
    </citation>
    <scope>NUCLEOTIDE SEQUENCE [LARGE SCALE GENOMIC DNA]</scope>
    <source>
        <strain evidence="3">DSM 19858</strain>
    </source>
</reference>
<keyword evidence="1" id="KW-0812">Transmembrane</keyword>
<dbReference type="OrthoDB" id="1429903at2"/>
<evidence type="ECO:0000313" key="2">
    <source>
        <dbReference type="EMBL" id="SHJ90899.1"/>
    </source>
</evidence>
<feature type="transmembrane region" description="Helical" evidence="1">
    <location>
        <begin position="60"/>
        <end position="78"/>
    </location>
</feature>
<keyword evidence="3" id="KW-1185">Reference proteome</keyword>
<name>A0A1M6N5A8_9FLAO</name>
<accession>A0A1M6N5A8</accession>
<organism evidence="2 3">
    <name type="scientific">Pseudozobellia thermophila</name>
    <dbReference type="NCBI Taxonomy" id="192903"/>
    <lineage>
        <taxon>Bacteria</taxon>
        <taxon>Pseudomonadati</taxon>
        <taxon>Bacteroidota</taxon>
        <taxon>Flavobacteriia</taxon>
        <taxon>Flavobacteriales</taxon>
        <taxon>Flavobacteriaceae</taxon>
        <taxon>Pseudozobellia</taxon>
    </lineage>
</organism>
<feature type="transmembrane region" description="Helical" evidence="1">
    <location>
        <begin position="147"/>
        <end position="166"/>
    </location>
</feature>
<evidence type="ECO:0000256" key="1">
    <source>
        <dbReference type="SAM" id="Phobius"/>
    </source>
</evidence>
<feature type="transmembrane region" description="Helical" evidence="1">
    <location>
        <begin position="12"/>
        <end position="30"/>
    </location>
</feature>
<keyword evidence="1" id="KW-0472">Membrane</keyword>
<protein>
    <submittedName>
        <fullName evidence="2">Uncharacterized protein</fullName>
    </submittedName>
</protein>
<gene>
    <name evidence="2" type="ORF">SAMN04488513_11231</name>
</gene>
<feature type="transmembrane region" description="Helical" evidence="1">
    <location>
        <begin position="84"/>
        <end position="103"/>
    </location>
</feature>
<dbReference type="RefSeq" id="WP_072995415.1">
    <property type="nucleotide sequence ID" value="NZ_FQYU01000012.1"/>
</dbReference>
<evidence type="ECO:0000313" key="3">
    <source>
        <dbReference type="Proteomes" id="UP000184543"/>
    </source>
</evidence>
<feature type="transmembrane region" description="Helical" evidence="1">
    <location>
        <begin position="36"/>
        <end position="53"/>
    </location>
</feature>